<gene>
    <name evidence="6" type="ORF">EV379_2625</name>
</gene>
<dbReference type="PANTHER" id="PTHR22604:SF105">
    <property type="entry name" value="TRANS-1,2-DIHYDROBENZENE-1,2-DIOL DEHYDROGENASE"/>
    <property type="match status" value="1"/>
</dbReference>
<organism evidence="6 7">
    <name type="scientific">Microterricola gilva</name>
    <dbReference type="NCBI Taxonomy" id="393267"/>
    <lineage>
        <taxon>Bacteria</taxon>
        <taxon>Bacillati</taxon>
        <taxon>Actinomycetota</taxon>
        <taxon>Actinomycetes</taxon>
        <taxon>Micrococcales</taxon>
        <taxon>Microbacteriaceae</taxon>
        <taxon>Microterricola</taxon>
    </lineage>
</organism>
<feature type="domain" description="GFO/IDH/MocA-like oxidoreductase" evidence="5">
    <location>
        <begin position="148"/>
        <end position="264"/>
    </location>
</feature>
<protein>
    <submittedName>
        <fullName evidence="6">Putative dehydrogenase</fullName>
    </submittedName>
</protein>
<reference evidence="6 7" key="1">
    <citation type="submission" date="2019-02" db="EMBL/GenBank/DDBJ databases">
        <title>Sequencing the genomes of 1000 actinobacteria strains.</title>
        <authorList>
            <person name="Klenk H.-P."/>
        </authorList>
    </citation>
    <scope>NUCLEOTIDE SEQUENCE [LARGE SCALE GENOMIC DNA]</scope>
    <source>
        <strain evidence="6 7">DSM 18319</strain>
    </source>
</reference>
<dbReference type="RefSeq" id="WP_130506499.1">
    <property type="nucleotide sequence ID" value="NZ_SHLC01000001.1"/>
</dbReference>
<dbReference type="Pfam" id="PF01408">
    <property type="entry name" value="GFO_IDH_MocA"/>
    <property type="match status" value="1"/>
</dbReference>
<dbReference type="InterPro" id="IPR036291">
    <property type="entry name" value="NAD(P)-bd_dom_sf"/>
</dbReference>
<dbReference type="OrthoDB" id="9815825at2"/>
<dbReference type="Pfam" id="PF22725">
    <property type="entry name" value="GFO_IDH_MocA_C3"/>
    <property type="match status" value="1"/>
</dbReference>
<keyword evidence="3" id="KW-0520">NAD</keyword>
<evidence type="ECO:0000256" key="3">
    <source>
        <dbReference type="ARBA" id="ARBA00023027"/>
    </source>
</evidence>
<evidence type="ECO:0000313" key="7">
    <source>
        <dbReference type="Proteomes" id="UP000291483"/>
    </source>
</evidence>
<keyword evidence="7" id="KW-1185">Reference proteome</keyword>
<evidence type="ECO:0000259" key="4">
    <source>
        <dbReference type="Pfam" id="PF01408"/>
    </source>
</evidence>
<comment type="similarity">
    <text evidence="1">Belongs to the Gfo/Idh/MocA family.</text>
</comment>
<sequence length="344" mass="36815">MGRQRGHRQHYAEPVTTTTTSLRWGILATGGIAHLFTSDLVLNGHTVQAVGSRRADAAAQFAAEFGIPNVHASYDDLVADPEVDVIYVASPHPFHAEHATLALNAGKHVLVEKPFTLNADEARELAALAESTGLVILEAMWTRFLPHMQRIREILAAGTIGTVRSLIADHTQKLSEDPQHRLNSLELGGGALLDLGIYPISFASSLFGAPASIQAAARFKATGADAQVATLFSYESGAIASTLSASDTKGPNRATILGTDGSIEIDGVWYSPTSFRVLDSLGAVVEHYVSEVNGRGMHYQAQAIEGLIAAGERVDVRMPLDETVQIMQTLDDIRAQIGLKYPGE</sequence>
<feature type="domain" description="Gfo/Idh/MocA-like oxidoreductase N-terminal" evidence="4">
    <location>
        <begin position="23"/>
        <end position="136"/>
    </location>
</feature>
<comment type="caution">
    <text evidence="6">The sequence shown here is derived from an EMBL/GenBank/DDBJ whole genome shotgun (WGS) entry which is preliminary data.</text>
</comment>
<accession>A0A4Q8AQ76</accession>
<dbReference type="InterPro" id="IPR055170">
    <property type="entry name" value="GFO_IDH_MocA-like_dom"/>
</dbReference>
<keyword evidence="2" id="KW-0560">Oxidoreductase</keyword>
<dbReference type="SUPFAM" id="SSF55347">
    <property type="entry name" value="Glyceraldehyde-3-phosphate dehydrogenase-like, C-terminal domain"/>
    <property type="match status" value="1"/>
</dbReference>
<dbReference type="Gene3D" id="3.30.360.10">
    <property type="entry name" value="Dihydrodipicolinate Reductase, domain 2"/>
    <property type="match status" value="1"/>
</dbReference>
<dbReference type="EMBL" id="SHLC01000001">
    <property type="protein sequence ID" value="RZU66273.1"/>
    <property type="molecule type" value="Genomic_DNA"/>
</dbReference>
<dbReference type="SUPFAM" id="SSF51735">
    <property type="entry name" value="NAD(P)-binding Rossmann-fold domains"/>
    <property type="match status" value="1"/>
</dbReference>
<dbReference type="Proteomes" id="UP000291483">
    <property type="component" value="Unassembled WGS sequence"/>
</dbReference>
<name>A0A4Q8AQ76_9MICO</name>
<dbReference type="AlphaFoldDB" id="A0A4Q8AQ76"/>
<evidence type="ECO:0000256" key="2">
    <source>
        <dbReference type="ARBA" id="ARBA00023002"/>
    </source>
</evidence>
<dbReference type="GO" id="GO:0000166">
    <property type="term" value="F:nucleotide binding"/>
    <property type="evidence" value="ECO:0007669"/>
    <property type="project" value="InterPro"/>
</dbReference>
<dbReference type="Gene3D" id="3.40.50.720">
    <property type="entry name" value="NAD(P)-binding Rossmann-like Domain"/>
    <property type="match status" value="1"/>
</dbReference>
<dbReference type="InterPro" id="IPR050984">
    <property type="entry name" value="Gfo/Idh/MocA_domain"/>
</dbReference>
<dbReference type="PANTHER" id="PTHR22604">
    <property type="entry name" value="OXIDOREDUCTASES"/>
    <property type="match status" value="1"/>
</dbReference>
<dbReference type="GO" id="GO:0016491">
    <property type="term" value="F:oxidoreductase activity"/>
    <property type="evidence" value="ECO:0007669"/>
    <property type="project" value="UniProtKB-KW"/>
</dbReference>
<proteinExistence type="inferred from homology"/>
<evidence type="ECO:0000259" key="5">
    <source>
        <dbReference type="Pfam" id="PF22725"/>
    </source>
</evidence>
<evidence type="ECO:0000313" key="6">
    <source>
        <dbReference type="EMBL" id="RZU66273.1"/>
    </source>
</evidence>
<evidence type="ECO:0000256" key="1">
    <source>
        <dbReference type="ARBA" id="ARBA00010928"/>
    </source>
</evidence>
<dbReference type="InterPro" id="IPR000683">
    <property type="entry name" value="Gfo/Idh/MocA-like_OxRdtase_N"/>
</dbReference>